<proteinExistence type="predicted"/>
<accession>A0A4U0F0P1</accession>
<dbReference type="EMBL" id="SUPL01000001">
    <property type="protein sequence ID" value="TJY37981.1"/>
    <property type="molecule type" value="Genomic_DNA"/>
</dbReference>
<dbReference type="RefSeq" id="WP_136840357.1">
    <property type="nucleotide sequence ID" value="NZ_SUPL01000001.1"/>
</dbReference>
<dbReference type="SUPFAM" id="SSF109854">
    <property type="entry name" value="DinB/YfiT-like putative metalloenzymes"/>
    <property type="match status" value="1"/>
</dbReference>
<evidence type="ECO:0000313" key="3">
    <source>
        <dbReference type="Proteomes" id="UP000307657"/>
    </source>
</evidence>
<protein>
    <submittedName>
        <fullName evidence="2">DinB family protein</fullName>
    </submittedName>
</protein>
<organism evidence="2 3">
    <name type="scientific">Pontimicrobium aquaticum</name>
    <dbReference type="NCBI Taxonomy" id="2565367"/>
    <lineage>
        <taxon>Bacteria</taxon>
        <taxon>Pseudomonadati</taxon>
        <taxon>Bacteroidota</taxon>
        <taxon>Flavobacteriia</taxon>
        <taxon>Flavobacteriales</taxon>
        <taxon>Flavobacteriaceae</taxon>
        <taxon>Pontimicrobium</taxon>
    </lineage>
</organism>
<gene>
    <name evidence="2" type="ORF">E5167_01620</name>
</gene>
<dbReference type="Pfam" id="PF12867">
    <property type="entry name" value="DinB_2"/>
    <property type="match status" value="1"/>
</dbReference>
<dbReference type="Gene3D" id="1.20.120.450">
    <property type="entry name" value="dinb family like domain"/>
    <property type="match status" value="1"/>
</dbReference>
<dbReference type="OrthoDB" id="9793216at2"/>
<dbReference type="Proteomes" id="UP000307657">
    <property type="component" value="Unassembled WGS sequence"/>
</dbReference>
<reference evidence="2 3" key="1">
    <citation type="submission" date="2019-04" db="EMBL/GenBank/DDBJ databases">
        <title>Lacinutrix sp. nov., isolated from marine water.</title>
        <authorList>
            <person name="Kim W."/>
        </authorList>
    </citation>
    <scope>NUCLEOTIDE SEQUENCE [LARGE SCALE GENOMIC DNA]</scope>
    <source>
        <strain evidence="2 3">CAU 1491</strain>
    </source>
</reference>
<comment type="caution">
    <text evidence="2">The sequence shown here is derived from an EMBL/GenBank/DDBJ whole genome shotgun (WGS) entry which is preliminary data.</text>
</comment>
<dbReference type="AlphaFoldDB" id="A0A4U0F0P1"/>
<sequence length="182" mass="21647">MDTFRIIEKPNSSEYPEYSNIYMSLLDENESILIQLWQNFLSIKKLIYSLPEEKLYFRYAENKWTIKEILVHLIDDERIFSYRALRYARNDKTALHGFEENDYAFYSDANNRSLDSIFEEYESVRKATLTLFNNLPEDCFLRSGSGIDTDGSIINKRTVRALVYHIAGHELRHLNIIKEHYL</sequence>
<dbReference type="InterPro" id="IPR024775">
    <property type="entry name" value="DinB-like"/>
</dbReference>
<name>A0A4U0F0P1_9FLAO</name>
<evidence type="ECO:0000313" key="2">
    <source>
        <dbReference type="EMBL" id="TJY37981.1"/>
    </source>
</evidence>
<feature type="domain" description="DinB-like" evidence="1">
    <location>
        <begin position="45"/>
        <end position="177"/>
    </location>
</feature>
<dbReference type="InterPro" id="IPR034660">
    <property type="entry name" value="DinB/YfiT-like"/>
</dbReference>
<keyword evidence="3" id="KW-1185">Reference proteome</keyword>
<evidence type="ECO:0000259" key="1">
    <source>
        <dbReference type="Pfam" id="PF12867"/>
    </source>
</evidence>